<dbReference type="Pfam" id="PF08513">
    <property type="entry name" value="LisH"/>
    <property type="match status" value="1"/>
</dbReference>
<dbReference type="GO" id="GO:0003714">
    <property type="term" value="F:transcription corepressor activity"/>
    <property type="evidence" value="ECO:0007669"/>
    <property type="project" value="InterPro"/>
</dbReference>
<accession>A0A0L0F3U5</accession>
<dbReference type="Gene3D" id="1.20.960.30">
    <property type="match status" value="1"/>
</dbReference>
<sequence length="55" mass="6219">MSITSNEVNFLVYRYLQESGFIHSAFCFGHESFVFKSNINGMDVPPGTLVSMIQK</sequence>
<dbReference type="FunFam" id="1.20.960.30:FF:000001">
    <property type="entry name" value="F-box-like/WD repeat-containing protein TBL1XR1"/>
    <property type="match status" value="1"/>
</dbReference>
<dbReference type="PANTHER" id="PTHR22846:SF2">
    <property type="entry name" value="F-BOX-LIKE_WD REPEAT-CONTAINING PROTEIN EBI"/>
    <property type="match status" value="1"/>
</dbReference>
<evidence type="ECO:0000256" key="1">
    <source>
        <dbReference type="ARBA" id="ARBA00004123"/>
    </source>
</evidence>
<keyword evidence="4" id="KW-0539">Nucleus</keyword>
<dbReference type="AlphaFoldDB" id="A0A0L0F3U5"/>
<dbReference type="PANTHER" id="PTHR22846">
    <property type="entry name" value="WD40 REPEAT PROTEIN"/>
    <property type="match status" value="1"/>
</dbReference>
<reference evidence="5 6" key="1">
    <citation type="submission" date="2011-02" db="EMBL/GenBank/DDBJ databases">
        <title>The Genome Sequence of Sphaeroforma arctica JP610.</title>
        <authorList>
            <consortium name="The Broad Institute Genome Sequencing Platform"/>
            <person name="Russ C."/>
            <person name="Cuomo C."/>
            <person name="Young S.K."/>
            <person name="Zeng Q."/>
            <person name="Gargeya S."/>
            <person name="Alvarado L."/>
            <person name="Berlin A."/>
            <person name="Chapman S.B."/>
            <person name="Chen Z."/>
            <person name="Freedman E."/>
            <person name="Gellesch M."/>
            <person name="Goldberg J."/>
            <person name="Griggs A."/>
            <person name="Gujja S."/>
            <person name="Heilman E."/>
            <person name="Heiman D."/>
            <person name="Howarth C."/>
            <person name="Mehta T."/>
            <person name="Neiman D."/>
            <person name="Pearson M."/>
            <person name="Roberts A."/>
            <person name="Saif S."/>
            <person name="Shea T."/>
            <person name="Shenoy N."/>
            <person name="Sisk P."/>
            <person name="Stolte C."/>
            <person name="Sykes S."/>
            <person name="White J."/>
            <person name="Yandava C."/>
            <person name="Burger G."/>
            <person name="Gray M.W."/>
            <person name="Holland P.W.H."/>
            <person name="King N."/>
            <person name="Lang F.B.F."/>
            <person name="Roger A.J."/>
            <person name="Ruiz-Trillo I."/>
            <person name="Haas B."/>
            <person name="Nusbaum C."/>
            <person name="Birren B."/>
        </authorList>
    </citation>
    <scope>NUCLEOTIDE SEQUENCE [LARGE SCALE GENOMIC DNA]</scope>
    <source>
        <strain evidence="5 6">JP610</strain>
    </source>
</reference>
<gene>
    <name evidence="5" type="ORF">SARC_16062</name>
</gene>
<keyword evidence="6" id="KW-1185">Reference proteome</keyword>
<dbReference type="EMBL" id="KQ248877">
    <property type="protein sequence ID" value="KNC71400.1"/>
    <property type="molecule type" value="Genomic_DNA"/>
</dbReference>
<feature type="non-terminal residue" evidence="5">
    <location>
        <position position="55"/>
    </location>
</feature>
<dbReference type="eggNOG" id="KOG0273">
    <property type="taxonomic scope" value="Eukaryota"/>
</dbReference>
<dbReference type="GeneID" id="25916566"/>
<evidence type="ECO:0000313" key="6">
    <source>
        <dbReference type="Proteomes" id="UP000054560"/>
    </source>
</evidence>
<dbReference type="InterPro" id="IPR045183">
    <property type="entry name" value="Ebi-like"/>
</dbReference>
<keyword evidence="2" id="KW-0853">WD repeat</keyword>
<name>A0A0L0F3U5_9EUKA</name>
<dbReference type="GO" id="GO:0006357">
    <property type="term" value="P:regulation of transcription by RNA polymerase II"/>
    <property type="evidence" value="ECO:0007669"/>
    <property type="project" value="TreeGrafter"/>
</dbReference>
<dbReference type="GO" id="GO:0000118">
    <property type="term" value="C:histone deacetylase complex"/>
    <property type="evidence" value="ECO:0007669"/>
    <property type="project" value="TreeGrafter"/>
</dbReference>
<dbReference type="OrthoDB" id="1367865at2759"/>
<dbReference type="STRING" id="667725.A0A0L0F3U5"/>
<organism evidence="5 6">
    <name type="scientific">Sphaeroforma arctica JP610</name>
    <dbReference type="NCBI Taxonomy" id="667725"/>
    <lineage>
        <taxon>Eukaryota</taxon>
        <taxon>Ichthyosporea</taxon>
        <taxon>Ichthyophonida</taxon>
        <taxon>Sphaeroforma</taxon>
    </lineage>
</organism>
<protein>
    <submittedName>
        <fullName evidence="5">Uncharacterized protein</fullName>
    </submittedName>
</protein>
<proteinExistence type="predicted"/>
<evidence type="ECO:0000256" key="4">
    <source>
        <dbReference type="ARBA" id="ARBA00023242"/>
    </source>
</evidence>
<evidence type="ECO:0000256" key="3">
    <source>
        <dbReference type="ARBA" id="ARBA00022737"/>
    </source>
</evidence>
<evidence type="ECO:0000256" key="2">
    <source>
        <dbReference type="ARBA" id="ARBA00022574"/>
    </source>
</evidence>
<comment type="subcellular location">
    <subcellularLocation>
        <location evidence="1">Nucleus</location>
    </subcellularLocation>
</comment>
<evidence type="ECO:0000313" key="5">
    <source>
        <dbReference type="EMBL" id="KNC71400.1"/>
    </source>
</evidence>
<dbReference type="Proteomes" id="UP000054560">
    <property type="component" value="Unassembled WGS sequence"/>
</dbReference>
<keyword evidence="3" id="KW-0677">Repeat</keyword>
<dbReference type="RefSeq" id="XP_014145302.1">
    <property type="nucleotide sequence ID" value="XM_014289827.1"/>
</dbReference>
<dbReference type="InterPro" id="IPR006594">
    <property type="entry name" value="LisH"/>
</dbReference>
<dbReference type="SMART" id="SM00667">
    <property type="entry name" value="LisH"/>
    <property type="match status" value="1"/>
</dbReference>
<dbReference type="PROSITE" id="PS50896">
    <property type="entry name" value="LISH"/>
    <property type="match status" value="1"/>
</dbReference>